<evidence type="ECO:0000313" key="4">
    <source>
        <dbReference type="Proteomes" id="UP000326725"/>
    </source>
</evidence>
<evidence type="ECO:0000259" key="2">
    <source>
        <dbReference type="Pfam" id="PF03787"/>
    </source>
</evidence>
<accession>A0A5K1I693</accession>
<dbReference type="Pfam" id="PF03787">
    <property type="entry name" value="RAMPs"/>
    <property type="match status" value="1"/>
</dbReference>
<feature type="domain" description="CRISPR type III-associated protein" evidence="2">
    <location>
        <begin position="11"/>
        <end position="287"/>
    </location>
</feature>
<keyword evidence="4" id="KW-1185">Reference proteome</keyword>
<gene>
    <name evidence="3" type="ORF">HALO32_00687</name>
</gene>
<evidence type="ECO:0000313" key="3">
    <source>
        <dbReference type="EMBL" id="VVZ94632.1"/>
    </source>
</evidence>
<sequence length="296" mass="32434">MSQLSHRLLGLTAQTPLHAGSGSADDVIDLPIQREAHSDWPCVFGSSVKGALRAHAEGNGLDAKLAQAVFGPDTANASVHAGSLLVSDARLALLPVRSLTSHFRWVTCPSLLRRLGRDLQRLGLVEALPAVPEVESEQALVAKSQSGGEELYLEEFRFSQVVADLAGWLDVFERLCGKEDYQKELRQQLTLVDDDSFRHLCRSALPMQPHIRLDSETKTVAAGALWYEENLSPETVLYVCLSAQPSRYDAIDKSADALMSELLDGLFIERPWLQVGGNETVGMGWCRVEVVKEAMA</sequence>
<dbReference type="PANTHER" id="PTHR36700">
    <property type="entry name" value="CRISPR SYSTEM CMR SUBUNIT CMR4"/>
    <property type="match status" value="1"/>
</dbReference>
<organism evidence="3 4">
    <name type="scientific">Halomonas lysinitropha</name>
    <dbReference type="NCBI Taxonomy" id="2607506"/>
    <lineage>
        <taxon>Bacteria</taxon>
        <taxon>Pseudomonadati</taxon>
        <taxon>Pseudomonadota</taxon>
        <taxon>Gammaproteobacteria</taxon>
        <taxon>Oceanospirillales</taxon>
        <taxon>Halomonadaceae</taxon>
        <taxon>Halomonas</taxon>
    </lineage>
</organism>
<proteinExistence type="predicted"/>
<dbReference type="EMBL" id="CABVOU010000021">
    <property type="protein sequence ID" value="VVZ94632.1"/>
    <property type="molecule type" value="Genomic_DNA"/>
</dbReference>
<protein>
    <submittedName>
        <fullName evidence="3">RAMP superfamily protein</fullName>
    </submittedName>
</protein>
<dbReference type="PANTHER" id="PTHR36700:SF1">
    <property type="entry name" value="CRISPR SYSTEM CMR SUBUNIT CMR4"/>
    <property type="match status" value="1"/>
</dbReference>
<dbReference type="Proteomes" id="UP000326725">
    <property type="component" value="Unassembled WGS sequence"/>
</dbReference>
<evidence type="ECO:0000256" key="1">
    <source>
        <dbReference type="ARBA" id="ARBA00023118"/>
    </source>
</evidence>
<dbReference type="NCBIfam" id="TIGR02580">
    <property type="entry name" value="cas_RAMP_Cmr4"/>
    <property type="match status" value="1"/>
</dbReference>
<dbReference type="InterPro" id="IPR005537">
    <property type="entry name" value="RAMP_III_fam"/>
</dbReference>
<dbReference type="InterPro" id="IPR013410">
    <property type="entry name" value="CRISPR-assoc_RAMP_Cmr4"/>
</dbReference>
<reference evidence="3 4" key="1">
    <citation type="submission" date="2019-09" db="EMBL/GenBank/DDBJ databases">
        <authorList>
            <person name="Criscuolo A."/>
        </authorList>
    </citation>
    <scope>NUCLEOTIDE SEQUENCE [LARGE SCALE GENOMIC DNA]</scope>
    <source>
        <strain evidence="4">3(2)</strain>
    </source>
</reference>
<name>A0A5K1I693_9GAMM</name>
<keyword evidence="1" id="KW-0051">Antiviral defense</keyword>
<dbReference type="GO" id="GO:0051607">
    <property type="term" value="P:defense response to virus"/>
    <property type="evidence" value="ECO:0007669"/>
    <property type="project" value="UniProtKB-KW"/>
</dbReference>
<dbReference type="AlphaFoldDB" id="A0A5K1I693"/>
<dbReference type="RefSeq" id="WP_151442408.1">
    <property type="nucleotide sequence ID" value="NZ_CABVOU010000021.1"/>
</dbReference>